<dbReference type="PANTHER" id="PTHR33495:SF2">
    <property type="entry name" value="ANTI-SIGMA FACTOR ANTAGONIST TM_1081-RELATED"/>
    <property type="match status" value="1"/>
</dbReference>
<dbReference type="AlphaFoldDB" id="A0A0D5CJR8"/>
<dbReference type="Gene3D" id="3.30.750.24">
    <property type="entry name" value="STAS domain"/>
    <property type="match status" value="1"/>
</dbReference>
<dbReference type="InterPro" id="IPR036513">
    <property type="entry name" value="STAS_dom_sf"/>
</dbReference>
<dbReference type="HOGENOM" id="CLU_115403_6_4_11"/>
<evidence type="ECO:0000259" key="3">
    <source>
        <dbReference type="PROSITE" id="PS50801"/>
    </source>
</evidence>
<dbReference type="EMBL" id="QWEA01000111">
    <property type="protein sequence ID" value="RIJ43944.1"/>
    <property type="molecule type" value="Genomic_DNA"/>
</dbReference>
<dbReference type="CDD" id="cd07043">
    <property type="entry name" value="STAS_anti-anti-sigma_factors"/>
    <property type="match status" value="1"/>
</dbReference>
<comment type="similarity">
    <text evidence="1 2">Belongs to the anti-sigma-factor antagonist family.</text>
</comment>
<dbReference type="NCBIfam" id="TIGR00377">
    <property type="entry name" value="ant_ant_sig"/>
    <property type="match status" value="1"/>
</dbReference>
<dbReference type="Proteomes" id="UP000032604">
    <property type="component" value="Chromosome"/>
</dbReference>
<feature type="domain" description="STAS" evidence="3">
    <location>
        <begin position="13"/>
        <end position="112"/>
    </location>
</feature>
<dbReference type="InterPro" id="IPR002645">
    <property type="entry name" value="STAS_dom"/>
</dbReference>
<dbReference type="RefSeq" id="WP_045528808.1">
    <property type="nucleotide sequence ID" value="NZ_CP011043.1"/>
</dbReference>
<dbReference type="KEGG" id="cmh:VO01_10485"/>
<name>A0A0D5CJR8_9MICO</name>
<accession>A0A0D5CJR8</accession>
<sequence>MIDIAVNEQGTHVSVVMPTGRLNMVSARQLTTIITEVIDGGRPFVVVDLGSTDFMDSSGLGALVSGLKRARQAGGDLRLARPNAQVKAVLELTNLNRVLTVHDSPEGVFRDR</sequence>
<reference evidence="5 7" key="2">
    <citation type="submission" date="2018-08" db="EMBL/GenBank/DDBJ databases">
        <title>Genome Sequence of Clavibacter michiganensis Subspecies type strains, and the Atypical Peach-Colored Strains Isolated from Tomato.</title>
        <authorList>
            <person name="Osdaghi E."/>
            <person name="Portier P."/>
            <person name="Briand M."/>
            <person name="Jacques M.-A."/>
        </authorList>
    </citation>
    <scope>NUCLEOTIDE SEQUENCE [LARGE SCALE GENOMIC DNA]</scope>
    <source>
        <strain evidence="5 7">CFBP 6488</strain>
    </source>
</reference>
<evidence type="ECO:0000256" key="2">
    <source>
        <dbReference type="RuleBase" id="RU003749"/>
    </source>
</evidence>
<evidence type="ECO:0000313" key="5">
    <source>
        <dbReference type="EMBL" id="RIJ43944.1"/>
    </source>
</evidence>
<evidence type="ECO:0000313" key="6">
    <source>
        <dbReference type="Proteomes" id="UP000032604"/>
    </source>
</evidence>
<dbReference type="SUPFAM" id="SSF52091">
    <property type="entry name" value="SpoIIaa-like"/>
    <property type="match status" value="1"/>
</dbReference>
<evidence type="ECO:0000313" key="4">
    <source>
        <dbReference type="EMBL" id="AJW79507.1"/>
    </source>
</evidence>
<protein>
    <recommendedName>
        <fullName evidence="2">Anti-sigma factor antagonist</fullName>
    </recommendedName>
</protein>
<reference evidence="4 6" key="1">
    <citation type="journal article" date="2015" name="Genome Announc.">
        <title>Complete Genome Sequence of Clavibacter michiganensis subsp. insidiosus R1-1 Using PacBio Single-Molecule Real-Time Technology.</title>
        <authorList>
            <person name="Lu Y."/>
            <person name="Samac D.A."/>
            <person name="Glazebrook J."/>
            <person name="Ishimaru C.A."/>
        </authorList>
    </citation>
    <scope>NUCLEOTIDE SEQUENCE [LARGE SCALE GENOMIC DNA]</scope>
    <source>
        <strain evidence="4 6">R1-1</strain>
    </source>
</reference>
<evidence type="ECO:0000256" key="1">
    <source>
        <dbReference type="ARBA" id="ARBA00009013"/>
    </source>
</evidence>
<evidence type="ECO:0000313" key="7">
    <source>
        <dbReference type="Proteomes" id="UP000266634"/>
    </source>
</evidence>
<gene>
    <name evidence="5" type="ORF">DZF93_04675</name>
    <name evidence="4" type="ORF">VO01_10485</name>
</gene>
<dbReference type="Pfam" id="PF01740">
    <property type="entry name" value="STAS"/>
    <property type="match status" value="1"/>
</dbReference>
<dbReference type="GO" id="GO:0043856">
    <property type="term" value="F:anti-sigma factor antagonist activity"/>
    <property type="evidence" value="ECO:0007669"/>
    <property type="project" value="InterPro"/>
</dbReference>
<dbReference type="OrthoDB" id="9793697at2"/>
<organism evidence="4 6">
    <name type="scientific">Clavibacter michiganensis subsp. insidiosus</name>
    <dbReference type="NCBI Taxonomy" id="33014"/>
    <lineage>
        <taxon>Bacteria</taxon>
        <taxon>Bacillati</taxon>
        <taxon>Actinomycetota</taxon>
        <taxon>Actinomycetes</taxon>
        <taxon>Micrococcales</taxon>
        <taxon>Microbacteriaceae</taxon>
        <taxon>Clavibacter</taxon>
    </lineage>
</organism>
<proteinExistence type="inferred from homology"/>
<dbReference type="EMBL" id="CP011043">
    <property type="protein sequence ID" value="AJW79507.1"/>
    <property type="molecule type" value="Genomic_DNA"/>
</dbReference>
<dbReference type="PATRIC" id="fig|33014.5.peg.2170"/>
<dbReference type="InterPro" id="IPR003658">
    <property type="entry name" value="Anti-sigma_ant"/>
</dbReference>
<dbReference type="PANTHER" id="PTHR33495">
    <property type="entry name" value="ANTI-SIGMA FACTOR ANTAGONIST TM_1081-RELATED-RELATED"/>
    <property type="match status" value="1"/>
</dbReference>
<dbReference type="PROSITE" id="PS50801">
    <property type="entry name" value="STAS"/>
    <property type="match status" value="1"/>
</dbReference>
<dbReference type="Proteomes" id="UP000266634">
    <property type="component" value="Unassembled WGS sequence"/>
</dbReference>